<evidence type="ECO:0000313" key="4">
    <source>
        <dbReference type="Proteomes" id="UP000240912"/>
    </source>
</evidence>
<dbReference type="AlphaFoldDB" id="A0A2T3HQP2"/>
<feature type="domain" description="TonB-dependent receptor plug" evidence="2">
    <location>
        <begin position="745"/>
        <end position="792"/>
    </location>
</feature>
<protein>
    <submittedName>
        <fullName evidence="3">TonB-dependent receptor</fullName>
    </submittedName>
</protein>
<dbReference type="EMBL" id="PYLS01000001">
    <property type="protein sequence ID" value="PST84736.1"/>
    <property type="molecule type" value="Genomic_DNA"/>
</dbReference>
<dbReference type="InterPro" id="IPR012910">
    <property type="entry name" value="Plug_dom"/>
</dbReference>
<gene>
    <name evidence="3" type="ORF">C7T94_00970</name>
</gene>
<evidence type="ECO:0000259" key="2">
    <source>
        <dbReference type="Pfam" id="PF07715"/>
    </source>
</evidence>
<keyword evidence="1" id="KW-0732">Signal</keyword>
<evidence type="ECO:0000313" key="3">
    <source>
        <dbReference type="EMBL" id="PST84736.1"/>
    </source>
</evidence>
<keyword evidence="4" id="KW-1185">Reference proteome</keyword>
<keyword evidence="3" id="KW-0675">Receptor</keyword>
<reference evidence="3 4" key="1">
    <citation type="submission" date="2018-03" db="EMBL/GenBank/DDBJ databases">
        <authorList>
            <person name="Keele B.F."/>
        </authorList>
    </citation>
    <scope>NUCLEOTIDE SEQUENCE [LARGE SCALE GENOMIC DNA]</scope>
    <source>
        <strain evidence="3 4">YL28-9</strain>
    </source>
</reference>
<feature type="signal peptide" evidence="1">
    <location>
        <begin position="1"/>
        <end position="20"/>
    </location>
</feature>
<dbReference type="InterPro" id="IPR037066">
    <property type="entry name" value="Plug_dom_sf"/>
</dbReference>
<sequence>MRIRILCLAVSALTLLTLGAASFIQDDPFAGILQKLEQFTISNPQEKVHLHLDKPYYAVGDDIWFKAYVVDARNGAPTSQSRILYVELINERDSLKQQLKLPMTAGITWGDFKLADSLSEGNYRIRAYTQLMRNMGPDFFFDKTIRIANSWTNHVFVDARFEYGKGQDGQNQAIASFKNKRGEPYANQNLSYDVQIDYRSVARGRAKTDGNGNAVILFPAPAAGELKAGRIVVSLALDDGKRITKVIPVLPRAASPEVTFFPEGGYLLEDLPCKVAFKVADASGKGQSAKGVVIDDRGSQVSNFETSYLGMGSFVINAQPGRSYKTKLTFADGTEKTVDLPAAKPSGLTMAVNNSDAQKIALKIYATRDMVGSGEIKLVGQNGGIVYLSQRIKLEKQLVSVVIKKEDLPNGILQLTLFSAANVPVAERLVFVRRAGQEITLSAGNAPQSATARQKMNFDFSAMADGKPVQGSFSVSVTNAGKVTPDEDNETNIFTSLLLRGDLPGYIEKPNAYFRNSDPAATEALDNLMLTHGWRRFAWKNVMAGVNAPLVFKPEKAIRISGVAKSYGGKPVVKGKISLLSTQGGLFMTDTLTNDKGEFVFDNLVFGDSIRFVVQARTDKNRKSVDITLDQQNGQLVTKNKNTGDIEVNVNTSLAGYLTANERYIQELERSGRLQRTITLDQVNIVEKKNPARNSANLNGAGRADYVLTADKLTSCAVLSQCLQGRLPFVLFRNGIPYSTRSQNQPMLLVLDGMQMEADFLDNINPNDVETVEVLRTIGTTAIYGSRGSGGILVITTKRGDGGRSNSFVPGIVTFTPKGYSLVREFFSPDYDKSKNQNPDLRSTIYWNPHVVTSAEGKGSVSFFNADEKGTYRVVIEGIDISGHLGRQVFTYELK</sequence>
<dbReference type="Proteomes" id="UP000240912">
    <property type="component" value="Unassembled WGS sequence"/>
</dbReference>
<feature type="chain" id="PRO_5015731147" evidence="1">
    <location>
        <begin position="21"/>
        <end position="895"/>
    </location>
</feature>
<dbReference type="SUPFAM" id="SSF56935">
    <property type="entry name" value="Porins"/>
    <property type="match status" value="1"/>
</dbReference>
<organism evidence="3 4">
    <name type="scientific">Pedobacter yulinensis</name>
    <dbReference type="NCBI Taxonomy" id="2126353"/>
    <lineage>
        <taxon>Bacteria</taxon>
        <taxon>Pseudomonadati</taxon>
        <taxon>Bacteroidota</taxon>
        <taxon>Sphingobacteriia</taxon>
        <taxon>Sphingobacteriales</taxon>
        <taxon>Sphingobacteriaceae</taxon>
        <taxon>Pedobacter</taxon>
    </lineage>
</organism>
<dbReference type="RefSeq" id="WP_107212794.1">
    <property type="nucleotide sequence ID" value="NZ_KZ686268.1"/>
</dbReference>
<dbReference type="OrthoDB" id="609485at2"/>
<accession>A0A2T3HQP2</accession>
<proteinExistence type="predicted"/>
<name>A0A2T3HQP2_9SPHI</name>
<dbReference type="Gene3D" id="2.170.130.10">
    <property type="entry name" value="TonB-dependent receptor, plug domain"/>
    <property type="match status" value="1"/>
</dbReference>
<dbReference type="Gene3D" id="2.60.40.1930">
    <property type="match status" value="1"/>
</dbReference>
<comment type="caution">
    <text evidence="3">The sequence shown here is derived from an EMBL/GenBank/DDBJ whole genome shotgun (WGS) entry which is preliminary data.</text>
</comment>
<dbReference type="Pfam" id="PF07715">
    <property type="entry name" value="Plug"/>
    <property type="match status" value="1"/>
</dbReference>
<evidence type="ECO:0000256" key="1">
    <source>
        <dbReference type="SAM" id="SignalP"/>
    </source>
</evidence>